<organism evidence="5 6">
    <name type="scientific">Mycolicibacterium poriferae</name>
    <dbReference type="NCBI Taxonomy" id="39694"/>
    <lineage>
        <taxon>Bacteria</taxon>
        <taxon>Bacillati</taxon>
        <taxon>Actinomycetota</taxon>
        <taxon>Actinomycetes</taxon>
        <taxon>Mycobacteriales</taxon>
        <taxon>Mycobacteriaceae</taxon>
        <taxon>Mycolicibacterium</taxon>
    </lineage>
</organism>
<evidence type="ECO:0000259" key="4">
    <source>
        <dbReference type="Pfam" id="PF17853"/>
    </source>
</evidence>
<accession>A0A6N4VFQ5</accession>
<dbReference type="Gene3D" id="1.10.10.2840">
    <property type="entry name" value="PucR C-terminal helix-turn-helix domain"/>
    <property type="match status" value="1"/>
</dbReference>
<dbReference type="EMBL" id="AP022570">
    <property type="protein sequence ID" value="BBX53461.1"/>
    <property type="molecule type" value="Genomic_DNA"/>
</dbReference>
<dbReference type="Pfam" id="PF13556">
    <property type="entry name" value="HTH_30"/>
    <property type="match status" value="1"/>
</dbReference>
<dbReference type="RefSeq" id="WP_235682293.1">
    <property type="nucleotide sequence ID" value="NZ_AP022570.1"/>
</dbReference>
<evidence type="ECO:0000313" key="5">
    <source>
        <dbReference type="EMBL" id="BBX53461.1"/>
    </source>
</evidence>
<dbReference type="PANTHER" id="PTHR33744:SF1">
    <property type="entry name" value="DNA-BINDING TRANSCRIPTIONAL ACTIVATOR ADER"/>
    <property type="match status" value="1"/>
</dbReference>
<dbReference type="InterPro" id="IPR025736">
    <property type="entry name" value="PucR_C-HTH_dom"/>
</dbReference>
<reference evidence="5 6" key="1">
    <citation type="journal article" date="2019" name="Emerg. Microbes Infect.">
        <title>Comprehensive subspecies identification of 175 nontuberculous mycobacteria species based on 7547 genomic profiles.</title>
        <authorList>
            <person name="Matsumoto Y."/>
            <person name="Kinjo T."/>
            <person name="Motooka D."/>
            <person name="Nabeya D."/>
            <person name="Jung N."/>
            <person name="Uechi K."/>
            <person name="Horii T."/>
            <person name="Iida T."/>
            <person name="Fujita J."/>
            <person name="Nakamura S."/>
        </authorList>
    </citation>
    <scope>NUCLEOTIDE SEQUENCE [LARGE SCALE GENOMIC DNA]</scope>
    <source>
        <strain evidence="5 6">JCM 12603</strain>
    </source>
</reference>
<keyword evidence="6" id="KW-1185">Reference proteome</keyword>
<feature type="domain" description="PucR C-terminal helix-turn-helix" evidence="2">
    <location>
        <begin position="381"/>
        <end position="433"/>
    </location>
</feature>
<dbReference type="Pfam" id="PF17853">
    <property type="entry name" value="GGDEF_2"/>
    <property type="match status" value="1"/>
</dbReference>
<evidence type="ECO:0000256" key="1">
    <source>
        <dbReference type="ARBA" id="ARBA00006754"/>
    </source>
</evidence>
<evidence type="ECO:0000259" key="2">
    <source>
        <dbReference type="Pfam" id="PF13556"/>
    </source>
</evidence>
<comment type="similarity">
    <text evidence="1">Belongs to the CdaR family.</text>
</comment>
<dbReference type="PANTHER" id="PTHR33744">
    <property type="entry name" value="CARBOHYDRATE DIACID REGULATOR"/>
    <property type="match status" value="1"/>
</dbReference>
<feature type="domain" description="RsbT co-antagonist protein RsbRD N-terminal" evidence="3">
    <location>
        <begin position="59"/>
        <end position="202"/>
    </location>
</feature>
<proteinExistence type="inferred from homology"/>
<evidence type="ECO:0000313" key="6">
    <source>
        <dbReference type="Proteomes" id="UP000466785"/>
    </source>
</evidence>
<protein>
    <submittedName>
        <fullName evidence="5">Uncharacterized protein</fullName>
    </submittedName>
</protein>
<gene>
    <name evidence="5" type="ORF">MPOR_44870</name>
</gene>
<evidence type="ECO:0000259" key="3">
    <source>
        <dbReference type="Pfam" id="PF14361"/>
    </source>
</evidence>
<dbReference type="InterPro" id="IPR042070">
    <property type="entry name" value="PucR_C-HTH_sf"/>
</dbReference>
<dbReference type="Proteomes" id="UP000466785">
    <property type="component" value="Chromosome"/>
</dbReference>
<dbReference type="AlphaFoldDB" id="A0A6N4VFQ5"/>
<dbReference type="InterPro" id="IPR051448">
    <property type="entry name" value="CdaR-like_regulators"/>
</dbReference>
<dbReference type="InterPro" id="IPR025751">
    <property type="entry name" value="RsbRD_N_dom"/>
</dbReference>
<dbReference type="InterPro" id="IPR041522">
    <property type="entry name" value="CdaR_GGDEF"/>
</dbReference>
<sequence length="446" mass="48372">MHENADGPVVGSTDDTVRRCTAALGPERVRVSAMDAQQSPEGRLDGRTVAVALLSDVSRLADDMLQFLVERIPETVEDAELRGLTLGSCSSNLEAALSMVRHGIDAAAAEAPVTALEHARAMASRGHSVDVMLRFYRLGHEYFTARLADVMRGWTGDSATALTVYAELERFAFRYIDRISSLVAEEYVAELDRRQNQARAERAEMVQDLLAGKRITVSRAERVLRHRLTGSQIGFVCWAQDRAVNLERQANMLARALGSPHPLLMADGPLALWGWVAVTGEQARLARGALARWHSSGEAVHIAVGSPHEAVPGFRLSHREAVRTRRIVELSAVSAPSLTVFSDVALVDALAQDLEVARNFVQAQLRDLGRDGPQEREERAALLAVLDAQGSLVSAAHTLNIHRNTVLKRVRRAEERRGAPATADLAALHAALRGADVLGAAVLSTG</sequence>
<name>A0A6N4VFQ5_9MYCO</name>
<dbReference type="KEGG" id="mpof:MPOR_44870"/>
<feature type="domain" description="CdaR GGDEF-like" evidence="4">
    <location>
        <begin position="219"/>
        <end position="327"/>
    </location>
</feature>
<dbReference type="Pfam" id="PF14361">
    <property type="entry name" value="RsbRD_N"/>
    <property type="match status" value="1"/>
</dbReference>